<name>A0A7U3VP67_9ACTN</name>
<proteinExistence type="predicted"/>
<sequence length="189" mass="20356">MVKKEPADYGPIQFPARLGLQQWEFERAQALGLIPAADVASGSRWSAAVVADAMSRLEEIRTAVGAQPNVGAWRAAEILGERFGQEVSADAVMELGRRNLIPVIGEYKGHAMYDGRALEAFADREALDAAAHAGQLYSKSAAAAYLRVRPADLDDLLARTDLDWTVAQATPKGRPSPFAKLPDREPASA</sequence>
<organism evidence="2 3">
    <name type="scientific">Actinacidiphila reveromycinica</name>
    <dbReference type="NCBI Taxonomy" id="659352"/>
    <lineage>
        <taxon>Bacteria</taxon>
        <taxon>Bacillati</taxon>
        <taxon>Actinomycetota</taxon>
        <taxon>Actinomycetes</taxon>
        <taxon>Kitasatosporales</taxon>
        <taxon>Streptomycetaceae</taxon>
        <taxon>Actinacidiphila</taxon>
    </lineage>
</organism>
<keyword evidence="3" id="KW-1185">Reference proteome</keyword>
<evidence type="ECO:0000256" key="1">
    <source>
        <dbReference type="SAM" id="MobiDB-lite"/>
    </source>
</evidence>
<evidence type="ECO:0000313" key="3">
    <source>
        <dbReference type="Proteomes" id="UP000595703"/>
    </source>
</evidence>
<gene>
    <name evidence="2" type="ORF">RVR_4522</name>
</gene>
<accession>A0A7U3VP67</accession>
<evidence type="ECO:0000313" key="2">
    <source>
        <dbReference type="EMBL" id="BBA98368.1"/>
    </source>
</evidence>
<dbReference type="KEGG" id="arev:RVR_4522"/>
<dbReference type="EMBL" id="AP018365">
    <property type="protein sequence ID" value="BBA98368.1"/>
    <property type="molecule type" value="Genomic_DNA"/>
</dbReference>
<reference evidence="2 3" key="4">
    <citation type="journal article" date="2020" name="Sci. Rep.">
        <title>beta-carboline chemical signals induce reveromycin production through a LuxR family regulator in Streptomyces sp. SN-593.</title>
        <authorList>
            <person name="Panthee S."/>
            <person name="Kito N."/>
            <person name="Hayashi T."/>
            <person name="Shimizu T."/>
            <person name="Ishikawa J."/>
            <person name="Hamamoto H."/>
            <person name="Osada H."/>
            <person name="Takahashi S."/>
        </authorList>
    </citation>
    <scope>NUCLEOTIDE SEQUENCE [LARGE SCALE GENOMIC DNA]</scope>
    <source>
        <strain evidence="2 3">SN-593</strain>
    </source>
</reference>
<dbReference type="Proteomes" id="UP000595703">
    <property type="component" value="Chromosome"/>
</dbReference>
<reference evidence="2 3" key="1">
    <citation type="journal article" date="2010" name="J. Bacteriol.">
        <title>Biochemical characterization of a novel indole prenyltransferase from Streptomyces sp. SN-593.</title>
        <authorList>
            <person name="Takahashi S."/>
            <person name="Takagi H."/>
            <person name="Toyoda A."/>
            <person name="Uramoto M."/>
            <person name="Nogawa T."/>
            <person name="Ueki M."/>
            <person name="Sakaki Y."/>
            <person name="Osada H."/>
        </authorList>
    </citation>
    <scope>NUCLEOTIDE SEQUENCE [LARGE SCALE GENOMIC DNA]</scope>
    <source>
        <strain evidence="2 3">SN-593</strain>
    </source>
</reference>
<feature type="region of interest" description="Disordered" evidence="1">
    <location>
        <begin position="168"/>
        <end position="189"/>
    </location>
</feature>
<dbReference type="AlphaFoldDB" id="A0A7U3VP67"/>
<protein>
    <submittedName>
        <fullName evidence="2">Uncharacterized protein</fullName>
    </submittedName>
</protein>
<reference evidence="2 3" key="2">
    <citation type="journal article" date="2011" name="J. Antibiot.">
        <title>Furaquinocins I and J: novel polyketide isoprenoid hybrid compounds from Streptomyces reveromyceticus SN-593.</title>
        <authorList>
            <person name="Panthee S."/>
            <person name="Takahashi S."/>
            <person name="Takagi H."/>
            <person name="Nogawa T."/>
            <person name="Oowada E."/>
            <person name="Uramoto M."/>
            <person name="Osada H."/>
        </authorList>
    </citation>
    <scope>NUCLEOTIDE SEQUENCE [LARGE SCALE GENOMIC DNA]</scope>
    <source>
        <strain evidence="2 3">SN-593</strain>
    </source>
</reference>
<reference evidence="2 3" key="3">
    <citation type="journal article" date="2011" name="Nat. Chem. Biol.">
        <title>Reveromycin A biosynthesis uses RevG and RevJ for stereospecific spiroacetal formation.</title>
        <authorList>
            <person name="Takahashi S."/>
            <person name="Toyoda A."/>
            <person name="Sekiyama Y."/>
            <person name="Takagi H."/>
            <person name="Nogawa T."/>
            <person name="Uramoto M."/>
            <person name="Suzuki R."/>
            <person name="Koshino H."/>
            <person name="Kumano T."/>
            <person name="Panthee S."/>
            <person name="Dairi T."/>
            <person name="Ishikawa J."/>
            <person name="Ikeda H."/>
            <person name="Sakaki Y."/>
            <person name="Osada H."/>
        </authorList>
    </citation>
    <scope>NUCLEOTIDE SEQUENCE [LARGE SCALE GENOMIC DNA]</scope>
    <source>
        <strain evidence="2 3">SN-593</strain>
    </source>
</reference>
<dbReference type="RefSeq" id="WP_202234530.1">
    <property type="nucleotide sequence ID" value="NZ_AP018365.1"/>
</dbReference>